<dbReference type="InterPro" id="IPR015943">
    <property type="entry name" value="WD40/YVTN_repeat-like_dom_sf"/>
</dbReference>
<feature type="region of interest" description="Disordered" evidence="1">
    <location>
        <begin position="440"/>
        <end position="475"/>
    </location>
</feature>
<dbReference type="Proteomes" id="UP000738517">
    <property type="component" value="Unassembled WGS sequence"/>
</dbReference>
<sequence>MVLNGFRKVSGMVLEGKKTSFALTVIASSLLIGCNGSGSDSKLDSKPGNSAASSAISGVALDGYLKNAKVCLDLNHNLICDESDGEAVWTDSQGAYSLARTDADLSQYNILVEAIANKTVDMDFPQSPVQEGFALSAPATLPAVVSPLTTLTAVVANQQGIDFKAARDMLATSLGIDSQRLTSDFLAGTHAQDKQLHALAQGLTSLMQEAEKAAASDGVAQNDARSGSRVKLTLIDLPALKTETDKLVGTVNNTPVHVQETVKDFISDVTVSRDEAAGNTVQVQPQAPKQGQLNVAARTFDWHWVGMLMSVAQYEYSTDAGKTWQPVTAKPIYLGLNAYAAGDIQVRVSANLAKNMKAGKVVKNTQPLTESQLPAAPASVTVNDATDQFNWDLVVGYDEVSSYEYSIDGGKTWQAATQKPITVGDVAIAAGDLKVRVAADDSGAEPKPAGREVASTTPFTTTPAQPVKPTITSVSDETDSVDWDYVTGFTQFGLYEVSLDNGKTWNTVTEKPLSVGNVDIDTGWVQLRVAANSTNGMPAGESAQVAQVFTAQTGKPAAPTNLRIDDAANTIDWDIVTDYADASAYEISLNGNSASAGDWNPAGTKPASVGDLNIAKGDVCLRVKADVKNSNAAGIAACSDAYFTSKPDAPTAPVIDDTNNTFGWTLVADYPQLTSYEIKVETADWKAVGLNNNPYQLADKAYEVGSIQVRVGADAVTGRVAGDALANDQAYTQSAPASDYTLLTAAGAVTQNRAEAVCARAKDGKVWQLFDSTNSDVRLKTVPEINTALGAFGTVCGLDTWRNPTMAELNGLFAENPENAKQKIYDTNVFSYMAVTVDNTDWSNPQKACYVSSEASASSPGYQDCLDVSKIAEPSNDIVKPECGGFCFGNLPRTLYRFVAQ</sequence>
<evidence type="ECO:0000313" key="2">
    <source>
        <dbReference type="EMBL" id="NBI55413.1"/>
    </source>
</evidence>
<dbReference type="Gene3D" id="2.130.10.10">
    <property type="entry name" value="YVTN repeat-like/Quinoprotein amine dehydrogenase"/>
    <property type="match status" value="1"/>
</dbReference>
<feature type="compositionally biased region" description="Polar residues" evidence="1">
    <location>
        <begin position="454"/>
        <end position="475"/>
    </location>
</feature>
<dbReference type="SUPFAM" id="SSF50939">
    <property type="entry name" value="Sialidases"/>
    <property type="match status" value="1"/>
</dbReference>
<gene>
    <name evidence="2" type="ORF">EIZ48_23120</name>
</gene>
<evidence type="ECO:0008006" key="4">
    <source>
        <dbReference type="Google" id="ProtNLM"/>
    </source>
</evidence>
<proteinExistence type="predicted"/>
<evidence type="ECO:0000313" key="3">
    <source>
        <dbReference type="Proteomes" id="UP000738517"/>
    </source>
</evidence>
<protein>
    <recommendedName>
        <fullName evidence="4">DUF1566 domain-containing protein</fullName>
    </recommendedName>
</protein>
<dbReference type="Pfam" id="PF02012">
    <property type="entry name" value="BNR"/>
    <property type="match status" value="1"/>
</dbReference>
<dbReference type="InterPro" id="IPR036278">
    <property type="entry name" value="Sialidase_sf"/>
</dbReference>
<reference evidence="2 3" key="1">
    <citation type="journal article" date="2017" name="Int. J. Syst. Evol. Microbiol.">
        <title>Photobacterium alginatilyticum sp. nov., a marine bacterium isolated from bottom seawater.</title>
        <authorList>
            <person name="Wang X."/>
            <person name="Wang Y."/>
            <person name="Yang X."/>
            <person name="Sun H."/>
            <person name="Li B."/>
            <person name="Zhang X.H."/>
        </authorList>
    </citation>
    <scope>NUCLEOTIDE SEQUENCE [LARGE SCALE GENOMIC DNA]</scope>
    <source>
        <strain evidence="2 3">P03D4</strain>
    </source>
</reference>
<accession>A0ABW9YQ79</accession>
<dbReference type="PROSITE" id="PS51257">
    <property type="entry name" value="PROKAR_LIPOPROTEIN"/>
    <property type="match status" value="1"/>
</dbReference>
<dbReference type="EMBL" id="RSEJ01000030">
    <property type="protein sequence ID" value="NBI55413.1"/>
    <property type="molecule type" value="Genomic_DNA"/>
</dbReference>
<organism evidence="2 3">
    <name type="scientific">Photobacterium alginatilyticum</name>
    <dbReference type="NCBI Taxonomy" id="1775171"/>
    <lineage>
        <taxon>Bacteria</taxon>
        <taxon>Pseudomonadati</taxon>
        <taxon>Pseudomonadota</taxon>
        <taxon>Gammaproteobacteria</taxon>
        <taxon>Vibrionales</taxon>
        <taxon>Vibrionaceae</taxon>
        <taxon>Photobacterium</taxon>
    </lineage>
</organism>
<comment type="caution">
    <text evidence="2">The sequence shown here is derived from an EMBL/GenBank/DDBJ whole genome shotgun (WGS) entry which is preliminary data.</text>
</comment>
<dbReference type="InterPro" id="IPR002860">
    <property type="entry name" value="BNR_rpt"/>
</dbReference>
<keyword evidence="3" id="KW-1185">Reference proteome</keyword>
<evidence type="ECO:0000256" key="1">
    <source>
        <dbReference type="SAM" id="MobiDB-lite"/>
    </source>
</evidence>
<name>A0ABW9YQ79_9GAMM</name>